<organism evidence="9 10">
    <name type="scientific">Spirosoma radiotolerans</name>
    <dbReference type="NCBI Taxonomy" id="1379870"/>
    <lineage>
        <taxon>Bacteria</taxon>
        <taxon>Pseudomonadati</taxon>
        <taxon>Bacteroidota</taxon>
        <taxon>Cytophagia</taxon>
        <taxon>Cytophagales</taxon>
        <taxon>Cytophagaceae</taxon>
        <taxon>Spirosoma</taxon>
    </lineage>
</organism>
<dbReference type="InterPro" id="IPR036369">
    <property type="entry name" value="HIPIP_sf"/>
</dbReference>
<evidence type="ECO:0000256" key="5">
    <source>
        <dbReference type="ARBA" id="ARBA00023004"/>
    </source>
</evidence>
<dbReference type="PROSITE" id="PS51373">
    <property type="entry name" value="HIPIP"/>
    <property type="match status" value="1"/>
</dbReference>
<dbReference type="GO" id="GO:0051539">
    <property type="term" value="F:4 iron, 4 sulfur cluster binding"/>
    <property type="evidence" value="ECO:0007669"/>
    <property type="project" value="UniProtKB-KW"/>
</dbReference>
<dbReference type="PATRIC" id="fig|1379870.5.peg.2515"/>
<protein>
    <recommendedName>
        <fullName evidence="7">High-potential iron-sulfur protein</fullName>
        <shortName evidence="7">HiPIP</shortName>
    </recommendedName>
</protein>
<evidence type="ECO:0000259" key="8">
    <source>
        <dbReference type="PROSITE" id="PS51373"/>
    </source>
</evidence>
<name>A0A0E3ZU81_9BACT</name>
<dbReference type="HOGENOM" id="CLU_2013828_0_0_10"/>
<dbReference type="SUPFAM" id="SSF57652">
    <property type="entry name" value="HIPIP (high potential iron protein)"/>
    <property type="match status" value="1"/>
</dbReference>
<dbReference type="Pfam" id="PF01355">
    <property type="entry name" value="HIPIP"/>
    <property type="match status" value="1"/>
</dbReference>
<reference evidence="9 10" key="1">
    <citation type="journal article" date="2014" name="Curr. Microbiol.">
        <title>Spirosoma radiotolerans sp. nov., a gamma-radiation-resistant bacterium isolated from gamma ray-irradiated soil.</title>
        <authorList>
            <person name="Lee J.J."/>
            <person name="Srinivasan S."/>
            <person name="Lim S."/>
            <person name="Joe M."/>
            <person name="Im S."/>
            <person name="Bae S.I."/>
            <person name="Park K.R."/>
            <person name="Han J.H."/>
            <person name="Park S.H."/>
            <person name="Joo B.M."/>
            <person name="Park S.J."/>
            <person name="Kim M.K."/>
        </authorList>
    </citation>
    <scope>NUCLEOTIDE SEQUENCE [LARGE SCALE GENOMIC DNA]</scope>
    <source>
        <strain evidence="9 10">DG5A</strain>
    </source>
</reference>
<keyword evidence="3 7" id="KW-0479">Metal-binding</keyword>
<comment type="subunit">
    <text evidence="7">Homodimer.</text>
</comment>
<evidence type="ECO:0000256" key="2">
    <source>
        <dbReference type="ARBA" id="ARBA00022485"/>
    </source>
</evidence>
<evidence type="ECO:0000256" key="7">
    <source>
        <dbReference type="RuleBase" id="RU000620"/>
    </source>
</evidence>
<accession>A0A0E3ZU81</accession>
<keyword evidence="1 7" id="KW-0813">Transport</keyword>
<dbReference type="KEGG" id="srd:SD10_11575"/>
<evidence type="ECO:0000313" key="10">
    <source>
        <dbReference type="Proteomes" id="UP000033054"/>
    </source>
</evidence>
<dbReference type="GO" id="GO:0009055">
    <property type="term" value="F:electron transfer activity"/>
    <property type="evidence" value="ECO:0007669"/>
    <property type="project" value="InterPro"/>
</dbReference>
<dbReference type="GO" id="GO:0019646">
    <property type="term" value="P:aerobic electron transport chain"/>
    <property type="evidence" value="ECO:0007669"/>
    <property type="project" value="InterPro"/>
</dbReference>
<keyword evidence="2 7" id="KW-0004">4Fe-4S</keyword>
<keyword evidence="6 7" id="KW-0411">Iron-sulfur</keyword>
<comment type="similarity">
    <text evidence="7">Belongs to the high-potential iron-sulfur protein (HiPIP) family.</text>
</comment>
<dbReference type="Proteomes" id="UP000033054">
    <property type="component" value="Chromosome"/>
</dbReference>
<dbReference type="AlphaFoldDB" id="A0A0E3ZU81"/>
<keyword evidence="5 7" id="KW-0408">Iron</keyword>
<dbReference type="OrthoDB" id="671811at2"/>
<evidence type="ECO:0000256" key="4">
    <source>
        <dbReference type="ARBA" id="ARBA00022982"/>
    </source>
</evidence>
<feature type="domain" description="High potential iron-sulfur proteins family profile" evidence="8">
    <location>
        <begin position="55"/>
        <end position="123"/>
    </location>
</feature>
<dbReference type="InterPro" id="IPR000170">
    <property type="entry name" value="High_potential_FeS_prot"/>
</dbReference>
<keyword evidence="4 7" id="KW-0249">Electron transport</keyword>
<evidence type="ECO:0000256" key="6">
    <source>
        <dbReference type="ARBA" id="ARBA00023014"/>
    </source>
</evidence>
<dbReference type="Gene3D" id="4.10.490.10">
    <property type="entry name" value="High potential iron-sulphur protein"/>
    <property type="match status" value="1"/>
</dbReference>
<evidence type="ECO:0000256" key="1">
    <source>
        <dbReference type="ARBA" id="ARBA00022448"/>
    </source>
</evidence>
<keyword evidence="10" id="KW-1185">Reference proteome</keyword>
<dbReference type="STRING" id="1379870.SD10_11575"/>
<dbReference type="RefSeq" id="WP_046573943.1">
    <property type="nucleotide sequence ID" value="NZ_CP010429.1"/>
</dbReference>
<sequence>MNPDTKQQRYSRRQFLGKSIFTGSAALSLSLVLGRCQSKTTSAQENEKAAIDPCNDFSGVSEADLKTRKKLGYVNQSPRPESKCGNCNLWLPPKAGQNCGSCMLFKGPVYTTGYCTYWAPQGK</sequence>
<gene>
    <name evidence="9" type="ORF">SD10_11575</name>
</gene>
<evidence type="ECO:0000256" key="3">
    <source>
        <dbReference type="ARBA" id="ARBA00022723"/>
    </source>
</evidence>
<dbReference type="EMBL" id="CP010429">
    <property type="protein sequence ID" value="AKD55448.1"/>
    <property type="molecule type" value="Genomic_DNA"/>
</dbReference>
<proteinExistence type="inferred from homology"/>
<comment type="function">
    <text evidence="7">Specific class of high-redox-potential 4Fe-4S ferredoxins. Functions in anaerobic electron transport in most purple and in some other photosynthetic bacteria and in at least one genus (Paracoccus) of halophilic, denitrifying bacteria.</text>
</comment>
<evidence type="ECO:0000313" key="9">
    <source>
        <dbReference type="EMBL" id="AKD55448.1"/>
    </source>
</evidence>
<dbReference type="GO" id="GO:0046872">
    <property type="term" value="F:metal ion binding"/>
    <property type="evidence" value="ECO:0007669"/>
    <property type="project" value="UniProtKB-KW"/>
</dbReference>